<gene>
    <name evidence="6" type="ORF">C7C46_19095</name>
</gene>
<evidence type="ECO:0000256" key="1">
    <source>
        <dbReference type="ARBA" id="ARBA00022676"/>
    </source>
</evidence>
<comment type="caution">
    <text evidence="6">The sequence shown here is derived from an EMBL/GenBank/DDBJ whole genome shotgun (WGS) entry which is preliminary data.</text>
</comment>
<keyword evidence="2" id="KW-0808">Transferase</keyword>
<evidence type="ECO:0000259" key="5">
    <source>
        <dbReference type="Pfam" id="PF00591"/>
    </source>
</evidence>
<dbReference type="SUPFAM" id="SSF52418">
    <property type="entry name" value="Nucleoside phosphorylase/phosphoribosyltransferase catalytic domain"/>
    <property type="match status" value="1"/>
</dbReference>
<organism evidence="6 7">
    <name type="scientific">Streptomyces tateyamensis</name>
    <dbReference type="NCBI Taxonomy" id="565073"/>
    <lineage>
        <taxon>Bacteria</taxon>
        <taxon>Bacillati</taxon>
        <taxon>Actinomycetota</taxon>
        <taxon>Actinomycetes</taxon>
        <taxon>Kitasatosporales</taxon>
        <taxon>Streptomycetaceae</taxon>
        <taxon>Streptomyces</taxon>
    </lineage>
</organism>
<dbReference type="InterPro" id="IPR005940">
    <property type="entry name" value="Anthranilate_Pribosyl_Tfrase"/>
</dbReference>
<dbReference type="InterPro" id="IPR035902">
    <property type="entry name" value="Nuc_phospho_transferase"/>
</dbReference>
<evidence type="ECO:0000256" key="2">
    <source>
        <dbReference type="ARBA" id="ARBA00022679"/>
    </source>
</evidence>
<keyword evidence="1" id="KW-0328">Glycosyltransferase</keyword>
<dbReference type="Gene3D" id="1.20.970.10">
    <property type="entry name" value="Transferase, Pyrimidine Nucleoside Phosphorylase, Chain C"/>
    <property type="match status" value="1"/>
</dbReference>
<dbReference type="InterPro" id="IPR000312">
    <property type="entry name" value="Glycosyl_Trfase_fam3"/>
</dbReference>
<sequence length="385" mass="39887">MHSPPVPIPDLVHLVNSPEDISPAEVHNGLLHLLGLPAGPPRDVMLGSVLTALLLRGPRSAEVEAAIRAARTLDHSAWEPLMPPSGMRLVGYTGSGKKTYKTINISSAAALVAAAGGAHIAKLGSRSASSKTGSRDFMDVVGARCEHLSPQAMVDIAGECGFGFFSIEHRVPEFDQRYGRRFQAVHALSLGFPALLSPVACHGFVYGLSHPAVQVSARLLHRLGLGDVTVVNSSPVPGSQVDELIPGGTVRVCRLTAGQEDLDFARAIGEASGVVGPVGGLGALAQRADPRANVAAIVHLLAGRAPAVARRTVALNAAVLMVTAGAVPTLPAGLATALAVLDDGAALDTLRRFVFLTSGAPRTVDALLRLPSDHRPASDRETTAC</sequence>
<dbReference type="Gene3D" id="3.40.1030.10">
    <property type="entry name" value="Nucleoside phosphorylase/phosphoribosyltransferase catalytic domain"/>
    <property type="match status" value="1"/>
</dbReference>
<reference evidence="6 7" key="1">
    <citation type="submission" date="2018-03" db="EMBL/GenBank/DDBJ databases">
        <title>Bioinformatic expansion and discovery of thiopeptide antibiotics.</title>
        <authorList>
            <person name="Schwalen C.J."/>
            <person name="Hudson G.A."/>
            <person name="Mitchell D.A."/>
        </authorList>
    </citation>
    <scope>NUCLEOTIDE SEQUENCE [LARGE SCALE GENOMIC DNA]</scope>
    <source>
        <strain evidence="6 7">ATCC 21389</strain>
    </source>
</reference>
<evidence type="ECO:0000313" key="7">
    <source>
        <dbReference type="Proteomes" id="UP000248039"/>
    </source>
</evidence>
<dbReference type="Pfam" id="PF00591">
    <property type="entry name" value="Glycos_transf_3"/>
    <property type="match status" value="1"/>
</dbReference>
<dbReference type="PANTHER" id="PTHR43285:SF2">
    <property type="entry name" value="ANTHRANILATE PHOSPHORIBOSYLTRANSFERASE"/>
    <property type="match status" value="1"/>
</dbReference>
<keyword evidence="3" id="KW-0822">Tryptophan biosynthesis</keyword>
<feature type="domain" description="Glycosyl transferase family 3" evidence="5">
    <location>
        <begin position="90"/>
        <end position="347"/>
    </location>
</feature>
<keyword evidence="3" id="KW-0028">Amino-acid biosynthesis</keyword>
<accession>A0A2V4N794</accession>
<keyword evidence="7" id="KW-1185">Reference proteome</keyword>
<dbReference type="EMBL" id="PYBW01000068">
    <property type="protein sequence ID" value="PYC77346.1"/>
    <property type="molecule type" value="Genomic_DNA"/>
</dbReference>
<name>A0A2V4N794_9ACTN</name>
<dbReference type="AlphaFoldDB" id="A0A2V4N794"/>
<evidence type="ECO:0000313" key="6">
    <source>
        <dbReference type="EMBL" id="PYC77346.1"/>
    </source>
</evidence>
<proteinExistence type="predicted"/>
<dbReference type="GO" id="GO:0004048">
    <property type="term" value="F:anthranilate phosphoribosyltransferase activity"/>
    <property type="evidence" value="ECO:0007669"/>
    <property type="project" value="InterPro"/>
</dbReference>
<dbReference type="PANTHER" id="PTHR43285">
    <property type="entry name" value="ANTHRANILATE PHOSPHORIBOSYLTRANSFERASE"/>
    <property type="match status" value="1"/>
</dbReference>
<protein>
    <recommendedName>
        <fullName evidence="5">Glycosyl transferase family 3 domain-containing protein</fullName>
    </recommendedName>
</protein>
<evidence type="ECO:0000256" key="3">
    <source>
        <dbReference type="ARBA" id="ARBA00022822"/>
    </source>
</evidence>
<keyword evidence="4" id="KW-0057">Aromatic amino acid biosynthesis</keyword>
<dbReference type="GO" id="GO:0005829">
    <property type="term" value="C:cytosol"/>
    <property type="evidence" value="ECO:0007669"/>
    <property type="project" value="TreeGrafter"/>
</dbReference>
<dbReference type="GO" id="GO:0000162">
    <property type="term" value="P:L-tryptophan biosynthetic process"/>
    <property type="evidence" value="ECO:0007669"/>
    <property type="project" value="UniProtKB-KW"/>
</dbReference>
<evidence type="ECO:0000256" key="4">
    <source>
        <dbReference type="ARBA" id="ARBA00023141"/>
    </source>
</evidence>
<dbReference type="Proteomes" id="UP000248039">
    <property type="component" value="Unassembled WGS sequence"/>
</dbReference>